<sequence length="498" mass="56772">MATHPYDKWVGPAPGYTLDNYRYGDKGPWPKINTLIAELPPVIENIPQEQLDDFRINVVSHYRKVLKSGRIKIILKMLAGDRRLQPASDEIFSYNLFFGMISKLLIAEFNQQDYVDFDGIINPNNMFDEKGEPRYLKIDTLSMNKVIPLFGIYSAPTVTVFQRIDKKTGIPLAIKINGLILTPKDGDAWVLAKYFVLQGALIISVQAKHPQLHFPMDAISAITLSSLPTQHLLYKLLTPHTRIQLAINQAVILLPYSVGHNNQYLPYTPFPGWGNIPMIHKSMGWPGQLEDAFCGIDGNKSYPEYKYPMQPEKVWTDLDDFLNAYYAVIFDFVSGVVRHMSASDPIIAYWSDAISAWVPGFPDSQKIKQEDNLARAITAFIWDVSVAHSADHGSLGQCQQNIFPLRLRVPPPASKSIPPLNHRKVVNFDDTLRNRLCFTMYFGPPQSTEHLYDTWYSFDHPTLDHLNRLFLEQLAETEKNLTCRKFIALKDIARSINF</sequence>
<gene>
    <name evidence="1" type="ORF">N0H69_02570</name>
</gene>
<dbReference type="Gene3D" id="1.20.245.10">
    <property type="entry name" value="Lipoxygenase-1, Domain 5"/>
    <property type="match status" value="1"/>
</dbReference>
<dbReference type="Proteomes" id="UP001057860">
    <property type="component" value="Chromosome"/>
</dbReference>
<organism evidence="1 2">
    <name type="scientific">Yersinia alsatica</name>
    <dbReference type="NCBI Taxonomy" id="2890317"/>
    <lineage>
        <taxon>Bacteria</taxon>
        <taxon>Pseudomonadati</taxon>
        <taxon>Pseudomonadota</taxon>
        <taxon>Gammaproteobacteria</taxon>
        <taxon>Enterobacterales</taxon>
        <taxon>Yersiniaceae</taxon>
        <taxon>Yersinia</taxon>
    </lineage>
</organism>
<protein>
    <recommendedName>
        <fullName evidence="3">Lipoxygenase</fullName>
    </recommendedName>
</protein>
<dbReference type="RefSeq" id="WP_050121691.1">
    <property type="nucleotide sequence ID" value="NZ_CABHWO010000058.1"/>
</dbReference>
<dbReference type="InterPro" id="IPR036226">
    <property type="entry name" value="LipOase_C_sf"/>
</dbReference>
<keyword evidence="2" id="KW-1185">Reference proteome</keyword>
<accession>A0ABY5US42</accession>
<proteinExistence type="predicted"/>
<dbReference type="SUPFAM" id="SSF48484">
    <property type="entry name" value="Lipoxigenase"/>
    <property type="match status" value="1"/>
</dbReference>
<reference evidence="1" key="1">
    <citation type="submission" date="2022-08" db="EMBL/GenBank/DDBJ databases">
        <authorList>
            <person name="Bogun A."/>
            <person name="Kislichkina A."/>
            <person name="Solomentsev V."/>
            <person name="Skryabin Y."/>
            <person name="Sizova A."/>
            <person name="Platonov M."/>
            <person name="Dentovskaya S."/>
        </authorList>
    </citation>
    <scope>NUCLEOTIDE SEQUENCE</scope>
    <source>
        <strain evidence="1">SCPM-O-B-7604</strain>
    </source>
</reference>
<evidence type="ECO:0000313" key="2">
    <source>
        <dbReference type="Proteomes" id="UP001057860"/>
    </source>
</evidence>
<evidence type="ECO:0000313" key="1">
    <source>
        <dbReference type="EMBL" id="UWM45754.1"/>
    </source>
</evidence>
<evidence type="ECO:0008006" key="3">
    <source>
        <dbReference type="Google" id="ProtNLM"/>
    </source>
</evidence>
<dbReference type="GeneID" id="75138847"/>
<dbReference type="EMBL" id="CP104006">
    <property type="protein sequence ID" value="UWM45754.1"/>
    <property type="molecule type" value="Genomic_DNA"/>
</dbReference>
<name>A0ABY5US42_9GAMM</name>